<evidence type="ECO:0000259" key="2">
    <source>
        <dbReference type="PROSITE" id="PS50076"/>
    </source>
</evidence>
<dbReference type="CDD" id="cd06257">
    <property type="entry name" value="DnaJ"/>
    <property type="match status" value="1"/>
</dbReference>
<feature type="compositionally biased region" description="Polar residues" evidence="1">
    <location>
        <begin position="253"/>
        <end position="269"/>
    </location>
</feature>
<reference evidence="3" key="1">
    <citation type="submission" date="2021-01" db="EMBL/GenBank/DDBJ databases">
        <authorList>
            <person name="Corre E."/>
            <person name="Pelletier E."/>
            <person name="Niang G."/>
            <person name="Scheremetjew M."/>
            <person name="Finn R."/>
            <person name="Kale V."/>
            <person name="Holt S."/>
            <person name="Cochrane G."/>
            <person name="Meng A."/>
            <person name="Brown T."/>
            <person name="Cohen L."/>
        </authorList>
    </citation>
    <scope>NUCLEOTIDE SEQUENCE</scope>
    <source>
        <strain evidence="3">CCMP 2712</strain>
    </source>
</reference>
<dbReference type="PROSITE" id="PS50076">
    <property type="entry name" value="DNAJ_2"/>
    <property type="match status" value="1"/>
</dbReference>
<feature type="domain" description="J" evidence="2">
    <location>
        <begin position="397"/>
        <end position="457"/>
    </location>
</feature>
<organism evidence="3">
    <name type="scientific">Guillardia theta</name>
    <name type="common">Cryptophyte</name>
    <name type="synonym">Cryptomonas phi</name>
    <dbReference type="NCBI Taxonomy" id="55529"/>
    <lineage>
        <taxon>Eukaryota</taxon>
        <taxon>Cryptophyceae</taxon>
        <taxon>Pyrenomonadales</taxon>
        <taxon>Geminigeraceae</taxon>
        <taxon>Guillardia</taxon>
    </lineage>
</organism>
<gene>
    <name evidence="3" type="ORF">GTHE00462_LOCUS28135</name>
</gene>
<sequence>MPRKPQPAWKQESKKSGLSPKELQWEEKKRIETLQANVEFRQKRSQRGKEQEEMLPEEVFEWFDRTRVAYLFAMEQSKTKKRNSEEEEISQLQRSFVSQKFERRGQAIVSIFQHIFSSNREKNDPEIQQCKESLTRLLNIELKEPNAEEAIMPPLRTLVVGNGGGSEPAALLWISKLFMSSRTMFCTILDTDGTKRWRKVLPQLKSLLEGAKLMPAVFMNLETVDVNARFSKDALTSKADIMDNIENIVNSVQSNSEDQENLTQNVSNEETNEKHQDEADCQQVLKYSDMQFKFEDWKGPNMKGWEAVFGEDVDPPSLVIFSYCVFEAQEKDRNAGYAFYQDIISQLKVGSVVVIVDVLHRSKVYLDELYEALAARIEADRPKENTNISLDGALSASYIELQALLLEGGPSHAAIERQFRKCSLRVHPDKHADRFEEAQRAFNSLQEAKEALIRGHELVKQDDGSVLIAPLAVHSGNAEGKSLAHSKGLLLRFDIPASEAIKAEVMVLVKGPLEVYATSTSRSSRGHASKEV</sequence>
<proteinExistence type="predicted"/>
<dbReference type="InterPro" id="IPR001623">
    <property type="entry name" value="DnaJ_domain"/>
</dbReference>
<feature type="region of interest" description="Disordered" evidence="1">
    <location>
        <begin position="253"/>
        <end position="278"/>
    </location>
</feature>
<name>A0A7S4P3P2_GUITH</name>
<dbReference type="AlphaFoldDB" id="A0A7S4P3P2"/>
<dbReference type="Gene3D" id="1.10.287.110">
    <property type="entry name" value="DnaJ domain"/>
    <property type="match status" value="1"/>
</dbReference>
<dbReference type="Pfam" id="PF00226">
    <property type="entry name" value="DnaJ"/>
    <property type="match status" value="1"/>
</dbReference>
<protein>
    <recommendedName>
        <fullName evidence="2">J domain-containing protein</fullName>
    </recommendedName>
</protein>
<evidence type="ECO:0000256" key="1">
    <source>
        <dbReference type="SAM" id="MobiDB-lite"/>
    </source>
</evidence>
<feature type="region of interest" description="Disordered" evidence="1">
    <location>
        <begin position="1"/>
        <end position="22"/>
    </location>
</feature>
<dbReference type="EMBL" id="HBKN01036045">
    <property type="protein sequence ID" value="CAE2322395.1"/>
    <property type="molecule type" value="Transcribed_RNA"/>
</dbReference>
<accession>A0A7S4P3P2</accession>
<dbReference type="SUPFAM" id="SSF46565">
    <property type="entry name" value="Chaperone J-domain"/>
    <property type="match status" value="1"/>
</dbReference>
<evidence type="ECO:0000313" key="3">
    <source>
        <dbReference type="EMBL" id="CAE2322395.1"/>
    </source>
</evidence>
<dbReference type="InterPro" id="IPR036869">
    <property type="entry name" value="J_dom_sf"/>
</dbReference>